<dbReference type="STRING" id="162209.IJ22_25450"/>
<dbReference type="KEGG" id="pnp:IJ22_25450"/>
<dbReference type="InterPro" id="IPR035901">
    <property type="entry name" value="GIY-YIG_endonuc_sf"/>
</dbReference>
<accession>A0A0U2VQ65</accession>
<gene>
    <name evidence="2" type="ORF">IJ22_25450</name>
</gene>
<evidence type="ECO:0000313" key="3">
    <source>
        <dbReference type="Proteomes" id="UP000061660"/>
    </source>
</evidence>
<dbReference type="EMBL" id="CP013652">
    <property type="protein sequence ID" value="ALS22918.1"/>
    <property type="molecule type" value="Genomic_DNA"/>
</dbReference>
<dbReference type="AlphaFoldDB" id="A0A0U2VQ65"/>
<dbReference type="InterPro" id="IPR018656">
    <property type="entry name" value="DUF2087"/>
</dbReference>
<evidence type="ECO:0000259" key="1">
    <source>
        <dbReference type="Pfam" id="PF09860"/>
    </source>
</evidence>
<evidence type="ECO:0000313" key="2">
    <source>
        <dbReference type="EMBL" id="ALS22918.1"/>
    </source>
</evidence>
<protein>
    <submittedName>
        <fullName evidence="2">GIY-YIG domain-containing protein</fullName>
    </submittedName>
</protein>
<dbReference type="Pfam" id="PF09860">
    <property type="entry name" value="DUF2087"/>
    <property type="match status" value="1"/>
</dbReference>
<dbReference type="PATRIC" id="fig|162209.4.peg.2711"/>
<keyword evidence="3" id="KW-1185">Reference proteome</keyword>
<organism evidence="2 3">
    <name type="scientific">Paenibacillus naphthalenovorans</name>
    <dbReference type="NCBI Taxonomy" id="162209"/>
    <lineage>
        <taxon>Bacteria</taxon>
        <taxon>Bacillati</taxon>
        <taxon>Bacillota</taxon>
        <taxon>Bacilli</taxon>
        <taxon>Bacillales</taxon>
        <taxon>Paenibacillaceae</taxon>
        <taxon>Paenibacillus</taxon>
    </lineage>
</organism>
<proteinExistence type="predicted"/>
<dbReference type="Gene3D" id="3.40.1440.10">
    <property type="entry name" value="GIY-YIG endonuclease"/>
    <property type="match status" value="1"/>
</dbReference>
<feature type="domain" description="DUF2087" evidence="1">
    <location>
        <begin position="7"/>
        <end position="57"/>
    </location>
</feature>
<dbReference type="OrthoDB" id="9134286at2"/>
<reference evidence="3" key="1">
    <citation type="submission" date="2015-12" db="EMBL/GenBank/DDBJ databases">
        <title>Complete genome sequences of two moderately thermophilic Paenibacillus species.</title>
        <authorList>
            <person name="Butler R.III."/>
            <person name="Wang J."/>
            <person name="Stark B.C."/>
            <person name="Pombert J.-F."/>
        </authorList>
    </citation>
    <scope>NUCLEOTIDE SEQUENCE [LARGE SCALE GENOMIC DNA]</scope>
    <source>
        <strain evidence="3">32O-Y</strain>
    </source>
</reference>
<sequence length="198" mass="23681">MDIARLLQRRFQPGKRYTEPEVNRILEQAYPDYASLRRYMVDYGFMERLDDGSSYWVEPVKDDESQEKGKKSMNREKRKELVAAYMETERPMGVYRITNRRNGKMWIGSSPDLDAIAKRHQFELNMGMFRSKAMQHDYNEVGKAEFQFEVLERLKQRKDGYQDVRHELAVLEAKWMEQLQPYGERGYHDAPRPAKNRD</sequence>
<reference evidence="2 3" key="2">
    <citation type="journal article" date="2016" name="Genome Announc.">
        <title>Complete Genome Sequences of Two Interactive Moderate Thermophiles, Paenibacillus napthalenovorans 32O-Y and Paenibacillus sp. 32O-W.</title>
        <authorList>
            <person name="Butler R.R.III."/>
            <person name="Wang J."/>
            <person name="Stark B.C."/>
            <person name="Pombert J.F."/>
        </authorList>
    </citation>
    <scope>NUCLEOTIDE SEQUENCE [LARGE SCALE GENOMIC DNA]</scope>
    <source>
        <strain evidence="2 3">32O-Y</strain>
    </source>
</reference>
<name>A0A0U2VQ65_9BACL</name>
<dbReference type="CDD" id="cd10451">
    <property type="entry name" value="GIY-YIG_LuxR_like"/>
    <property type="match status" value="1"/>
</dbReference>
<dbReference type="SUPFAM" id="SSF82771">
    <property type="entry name" value="GIY-YIG endonuclease"/>
    <property type="match status" value="1"/>
</dbReference>
<dbReference type="Proteomes" id="UP000061660">
    <property type="component" value="Chromosome"/>
</dbReference>